<dbReference type="EMBL" id="KV417484">
    <property type="protein sequence ID" value="KZP32863.1"/>
    <property type="molecule type" value="Genomic_DNA"/>
</dbReference>
<evidence type="ECO:0000256" key="1">
    <source>
        <dbReference type="SAM" id="MobiDB-lite"/>
    </source>
</evidence>
<organism evidence="2 3">
    <name type="scientific">Athelia psychrophila</name>
    <dbReference type="NCBI Taxonomy" id="1759441"/>
    <lineage>
        <taxon>Eukaryota</taxon>
        <taxon>Fungi</taxon>
        <taxon>Dikarya</taxon>
        <taxon>Basidiomycota</taxon>
        <taxon>Agaricomycotina</taxon>
        <taxon>Agaricomycetes</taxon>
        <taxon>Agaricomycetidae</taxon>
        <taxon>Atheliales</taxon>
        <taxon>Atheliaceae</taxon>
        <taxon>Athelia</taxon>
    </lineage>
</organism>
<dbReference type="OrthoDB" id="3005035at2759"/>
<dbReference type="AlphaFoldDB" id="A0A166VLT7"/>
<proteinExistence type="predicted"/>
<keyword evidence="3" id="KW-1185">Reference proteome</keyword>
<evidence type="ECO:0000313" key="2">
    <source>
        <dbReference type="EMBL" id="KZP32863.1"/>
    </source>
</evidence>
<reference evidence="2 3" key="1">
    <citation type="journal article" date="2016" name="Mol. Biol. Evol.">
        <title>Comparative Genomics of Early-Diverging Mushroom-Forming Fungi Provides Insights into the Origins of Lignocellulose Decay Capabilities.</title>
        <authorList>
            <person name="Nagy L.G."/>
            <person name="Riley R."/>
            <person name="Tritt A."/>
            <person name="Adam C."/>
            <person name="Daum C."/>
            <person name="Floudas D."/>
            <person name="Sun H."/>
            <person name="Yadav J.S."/>
            <person name="Pangilinan J."/>
            <person name="Larsson K.H."/>
            <person name="Matsuura K."/>
            <person name="Barry K."/>
            <person name="Labutti K."/>
            <person name="Kuo R."/>
            <person name="Ohm R.A."/>
            <person name="Bhattacharya S.S."/>
            <person name="Shirouzu T."/>
            <person name="Yoshinaga Y."/>
            <person name="Martin F.M."/>
            <person name="Grigoriev I.V."/>
            <person name="Hibbett D.S."/>
        </authorList>
    </citation>
    <scope>NUCLEOTIDE SEQUENCE [LARGE SCALE GENOMIC DNA]</scope>
    <source>
        <strain evidence="2 3">CBS 109695</strain>
    </source>
</reference>
<dbReference type="Proteomes" id="UP000076532">
    <property type="component" value="Unassembled WGS sequence"/>
</dbReference>
<feature type="region of interest" description="Disordered" evidence="1">
    <location>
        <begin position="61"/>
        <end position="92"/>
    </location>
</feature>
<evidence type="ECO:0000313" key="3">
    <source>
        <dbReference type="Proteomes" id="UP000076532"/>
    </source>
</evidence>
<sequence length="377" mass="42129">MFNNKSIVSSVAEQLDEITRRSLLRPPRRRLTSEPTLPSRLPSTGFLLREADQKAPLAILKQLRRTPTPPSPSTEEEVPRTRRPSITSVTSSSSSLTSKIVVRPKSMTSASHWKEPQPFEVFRAVERKDIMFLMEIRDKAFHLLLRKSGDATPLLHAMRIGQSHRDVAIILLGSFSRYVNHLQDDEVGLPQTKKLLKALRTNLKLAIDYGLQQSQSDLVASFLQTLIMSEGDKWVFAQANNISLALRAGTAGKPVQGAGSAVRSFATKELGKAAVIAALEDYIANATADLVMLGAWSQAAELVQGEPIPTWYFARDDRVYKAFLDRLELHKGAILRSCSRRLRWQFRILAKVLEGRSTTYRNKVEILTSQLDEGDGV</sequence>
<accession>A0A166VLT7</accession>
<gene>
    <name evidence="2" type="ORF">FIBSPDRAFT_811645</name>
</gene>
<name>A0A166VLT7_9AGAM</name>
<protein>
    <submittedName>
        <fullName evidence="2">Uncharacterized protein</fullName>
    </submittedName>
</protein>